<evidence type="ECO:0000313" key="2">
    <source>
        <dbReference type="EMBL" id="QEL19541.1"/>
    </source>
</evidence>
<dbReference type="Gene3D" id="2.60.120.590">
    <property type="entry name" value="Alpha-ketoglutarate-dependent dioxygenase AlkB-like"/>
    <property type="match status" value="1"/>
</dbReference>
<evidence type="ECO:0000313" key="3">
    <source>
        <dbReference type="Proteomes" id="UP000324974"/>
    </source>
</evidence>
<evidence type="ECO:0000259" key="1">
    <source>
        <dbReference type="PROSITE" id="PS51471"/>
    </source>
</evidence>
<dbReference type="Pfam" id="PF13532">
    <property type="entry name" value="2OG-FeII_Oxy_2"/>
    <property type="match status" value="1"/>
</dbReference>
<dbReference type="InterPro" id="IPR005123">
    <property type="entry name" value="Oxoglu/Fe-dep_dioxygenase_dom"/>
</dbReference>
<dbReference type="InterPro" id="IPR032854">
    <property type="entry name" value="ALKBH3"/>
</dbReference>
<sequence length="196" mass="22326">MVMDQKPFRTYELGGGLAFLTGRLPAFLVWTPQLFVEAWQLHPEARPTIFLHGRHVTIPRWQQAYGADYHFSGQTSHAEPVPAILEPILRWATEAVHPQLNGVLLNWYDGPDQYIGPHRDSVKNMIKGVPIVTISFGETRTFRLSLGGERRDFPAENGTVFVIPQETNRVWKHAVPKSTRYTGRRISVTIRGFARP</sequence>
<dbReference type="Proteomes" id="UP000324974">
    <property type="component" value="Chromosome"/>
</dbReference>
<dbReference type="EMBL" id="CP042425">
    <property type="protein sequence ID" value="QEL19541.1"/>
    <property type="molecule type" value="Genomic_DNA"/>
</dbReference>
<dbReference type="GO" id="GO:0006307">
    <property type="term" value="P:DNA alkylation repair"/>
    <property type="evidence" value="ECO:0007669"/>
    <property type="project" value="InterPro"/>
</dbReference>
<dbReference type="AlphaFoldDB" id="A0A5C1AK10"/>
<dbReference type="PANTHER" id="PTHR31212:SF4">
    <property type="entry name" value="ALPHA-KETOGLUTARATE-DEPENDENT DIOXYGENASE ALKB HOMOLOG 3"/>
    <property type="match status" value="1"/>
</dbReference>
<organism evidence="2 3">
    <name type="scientific">Limnoglobus roseus</name>
    <dbReference type="NCBI Taxonomy" id="2598579"/>
    <lineage>
        <taxon>Bacteria</taxon>
        <taxon>Pseudomonadati</taxon>
        <taxon>Planctomycetota</taxon>
        <taxon>Planctomycetia</taxon>
        <taxon>Gemmatales</taxon>
        <taxon>Gemmataceae</taxon>
        <taxon>Limnoglobus</taxon>
    </lineage>
</organism>
<name>A0A5C1AK10_9BACT</name>
<dbReference type="KEGG" id="lrs:PX52LOC_06616"/>
<dbReference type="InterPro" id="IPR027450">
    <property type="entry name" value="AlkB-like"/>
</dbReference>
<dbReference type="GO" id="GO:0051213">
    <property type="term" value="F:dioxygenase activity"/>
    <property type="evidence" value="ECO:0007669"/>
    <property type="project" value="InterPro"/>
</dbReference>
<proteinExistence type="predicted"/>
<accession>A0A5C1AK10</accession>
<dbReference type="PROSITE" id="PS51471">
    <property type="entry name" value="FE2OG_OXY"/>
    <property type="match status" value="1"/>
</dbReference>
<dbReference type="PANTHER" id="PTHR31212">
    <property type="entry name" value="ALPHA-KETOGLUTARATE-DEPENDENT DIOXYGENASE ALKB HOMOLOG 3"/>
    <property type="match status" value="1"/>
</dbReference>
<feature type="domain" description="Fe2OG dioxygenase" evidence="1">
    <location>
        <begin position="99"/>
        <end position="196"/>
    </location>
</feature>
<dbReference type="OrthoDB" id="509559at2"/>
<gene>
    <name evidence="2" type="ORF">PX52LOC_06616</name>
</gene>
<dbReference type="InterPro" id="IPR037151">
    <property type="entry name" value="AlkB-like_sf"/>
</dbReference>
<keyword evidence="3" id="KW-1185">Reference proteome</keyword>
<dbReference type="SUPFAM" id="SSF51197">
    <property type="entry name" value="Clavaminate synthase-like"/>
    <property type="match status" value="1"/>
</dbReference>
<reference evidence="3" key="1">
    <citation type="submission" date="2019-08" db="EMBL/GenBank/DDBJ databases">
        <title>Limnoglobus roseus gen. nov., sp. nov., a novel freshwater planctomycete with a giant genome from the family Gemmataceae.</title>
        <authorList>
            <person name="Kulichevskaya I.S."/>
            <person name="Naumoff D.G."/>
            <person name="Miroshnikov K."/>
            <person name="Ivanova A."/>
            <person name="Philippov D.A."/>
            <person name="Hakobyan A."/>
            <person name="Rijpstra I.C."/>
            <person name="Sinninghe Damste J.S."/>
            <person name="Liesack W."/>
            <person name="Dedysh S.N."/>
        </authorList>
    </citation>
    <scope>NUCLEOTIDE SEQUENCE [LARGE SCALE GENOMIC DNA]</scope>
    <source>
        <strain evidence="3">PX52</strain>
    </source>
</reference>
<protein>
    <submittedName>
        <fullName evidence="2">2OG-Fe(II) oxygenase</fullName>
    </submittedName>
</protein>